<dbReference type="Proteomes" id="UP000233551">
    <property type="component" value="Unassembled WGS sequence"/>
</dbReference>
<feature type="compositionally biased region" description="Basic and acidic residues" evidence="1">
    <location>
        <begin position="148"/>
        <end position="158"/>
    </location>
</feature>
<keyword evidence="3" id="KW-1185">Reference proteome</keyword>
<evidence type="ECO:0000256" key="1">
    <source>
        <dbReference type="SAM" id="MobiDB-lite"/>
    </source>
</evidence>
<sequence length="201" mass="22368">MRLMHTSLEVRLMKRELKHKILEACMFLVSQSHERRPNKSNELESLLMGFLGQEESNSIGHSGTTRVGEQASDNLSELDSVSRSTFQWSRTSPGEPSGRFHGKQRPQRSSSTPRRSPSASRHSGNIENPSHKSPGLPGPTVFGRRRRANDPTRGKRVTEANIKMHKGQSETGDAQLHSECPNRAKPTLGAPSDPNIRSRDV</sequence>
<name>A0A2I0L5T5_PUNGR</name>
<protein>
    <submittedName>
        <fullName evidence="2">Uncharacterized protein</fullName>
    </submittedName>
</protein>
<dbReference type="EMBL" id="PGOL01000134">
    <property type="protein sequence ID" value="PKI75973.1"/>
    <property type="molecule type" value="Genomic_DNA"/>
</dbReference>
<evidence type="ECO:0000313" key="3">
    <source>
        <dbReference type="Proteomes" id="UP000233551"/>
    </source>
</evidence>
<comment type="caution">
    <text evidence="2">The sequence shown here is derived from an EMBL/GenBank/DDBJ whole genome shotgun (WGS) entry which is preliminary data.</text>
</comment>
<proteinExistence type="predicted"/>
<feature type="region of interest" description="Disordered" evidence="1">
    <location>
        <begin position="57"/>
        <end position="201"/>
    </location>
</feature>
<feature type="compositionally biased region" description="Polar residues" evidence="1">
    <location>
        <begin position="57"/>
        <end position="94"/>
    </location>
</feature>
<dbReference type="AlphaFoldDB" id="A0A2I0L5T5"/>
<feature type="compositionally biased region" description="Low complexity" evidence="1">
    <location>
        <begin position="107"/>
        <end position="123"/>
    </location>
</feature>
<reference evidence="2 3" key="1">
    <citation type="submission" date="2017-11" db="EMBL/GenBank/DDBJ databases">
        <title>De-novo sequencing of pomegranate (Punica granatum L.) genome.</title>
        <authorList>
            <person name="Akparov Z."/>
            <person name="Amiraslanov A."/>
            <person name="Hajiyeva S."/>
            <person name="Abbasov M."/>
            <person name="Kaur K."/>
            <person name="Hamwieh A."/>
            <person name="Solovyev V."/>
            <person name="Salamov A."/>
            <person name="Braich B."/>
            <person name="Kosarev P."/>
            <person name="Mahmoud A."/>
            <person name="Hajiyev E."/>
            <person name="Babayeva S."/>
            <person name="Izzatullayeva V."/>
            <person name="Mammadov A."/>
            <person name="Mammadov A."/>
            <person name="Sharifova S."/>
            <person name="Ojaghi J."/>
            <person name="Eynullazada K."/>
            <person name="Bayramov B."/>
            <person name="Abdulazimova A."/>
            <person name="Shahmuradov I."/>
        </authorList>
    </citation>
    <scope>NUCLEOTIDE SEQUENCE [LARGE SCALE GENOMIC DNA]</scope>
    <source>
        <strain evidence="3">cv. AG2017</strain>
        <tissue evidence="2">Leaf</tissue>
    </source>
</reference>
<organism evidence="2 3">
    <name type="scientific">Punica granatum</name>
    <name type="common">Pomegranate</name>
    <dbReference type="NCBI Taxonomy" id="22663"/>
    <lineage>
        <taxon>Eukaryota</taxon>
        <taxon>Viridiplantae</taxon>
        <taxon>Streptophyta</taxon>
        <taxon>Embryophyta</taxon>
        <taxon>Tracheophyta</taxon>
        <taxon>Spermatophyta</taxon>
        <taxon>Magnoliopsida</taxon>
        <taxon>eudicotyledons</taxon>
        <taxon>Gunneridae</taxon>
        <taxon>Pentapetalae</taxon>
        <taxon>rosids</taxon>
        <taxon>malvids</taxon>
        <taxon>Myrtales</taxon>
        <taxon>Lythraceae</taxon>
        <taxon>Punica</taxon>
    </lineage>
</organism>
<gene>
    <name evidence="2" type="ORF">CRG98_003631</name>
</gene>
<evidence type="ECO:0000313" key="2">
    <source>
        <dbReference type="EMBL" id="PKI75973.1"/>
    </source>
</evidence>
<accession>A0A2I0L5T5</accession>